<evidence type="ECO:0000313" key="2">
    <source>
        <dbReference type="EMBL" id="MFJ5444945.1"/>
    </source>
</evidence>
<reference evidence="2 3" key="1">
    <citation type="submission" date="2024-11" db="EMBL/GenBank/DDBJ databases">
        <authorList>
            <person name="Kaparullina E.N."/>
            <person name="Delegan Y.A."/>
            <person name="Doronina N.V."/>
        </authorList>
    </citation>
    <scope>NUCLEOTIDE SEQUENCE [LARGE SCALE GENOMIC DNA]</scope>
    <source>
        <strain evidence="2 3">7sh_L</strain>
    </source>
</reference>
<dbReference type="Pfam" id="PF01814">
    <property type="entry name" value="Hemerythrin"/>
    <property type="match status" value="1"/>
</dbReference>
<dbReference type="PANTHER" id="PTHR35585:SF1">
    <property type="entry name" value="HHE DOMAIN PROTEIN (AFU_ORTHOLOGUE AFUA_4G00730)"/>
    <property type="match status" value="1"/>
</dbReference>
<dbReference type="Proteomes" id="UP001617669">
    <property type="component" value="Unassembled WGS sequence"/>
</dbReference>
<dbReference type="CDD" id="cd12108">
    <property type="entry name" value="Hr-like"/>
    <property type="match status" value="1"/>
</dbReference>
<comment type="caution">
    <text evidence="2">The sequence shown here is derived from an EMBL/GenBank/DDBJ whole genome shotgun (WGS) entry which is preliminary data.</text>
</comment>
<dbReference type="PANTHER" id="PTHR35585">
    <property type="entry name" value="HHE DOMAIN PROTEIN (AFU_ORTHOLOGUE AFUA_4G00730)"/>
    <property type="match status" value="1"/>
</dbReference>
<dbReference type="EMBL" id="JBIWXY010000001">
    <property type="protein sequence ID" value="MFJ5444945.1"/>
    <property type="molecule type" value="Genomic_DNA"/>
</dbReference>
<dbReference type="InterPro" id="IPR012312">
    <property type="entry name" value="Hemerythrin-like"/>
</dbReference>
<sequence>MNIFEALRQSHDRQRELLEQLVATSGDTPERKALFQEIQVELAAHERAEERHFYRPIMLDDNGVEPSRHGIAEHHEIDEILELLQETEFSSPAWLVHAKALQHKVLHHLEEEERKFFQMAGKILSQQEKQQLSTKYLHDYQDALTQ</sequence>
<organism evidence="2 3">
    <name type="scientific">Methylobacillus methanolivorans</name>
    <dbReference type="NCBI Taxonomy" id="1848927"/>
    <lineage>
        <taxon>Bacteria</taxon>
        <taxon>Pseudomonadati</taxon>
        <taxon>Pseudomonadota</taxon>
        <taxon>Betaproteobacteria</taxon>
        <taxon>Nitrosomonadales</taxon>
        <taxon>Methylophilaceae</taxon>
        <taxon>Methylobacillus</taxon>
    </lineage>
</organism>
<gene>
    <name evidence="2" type="ORF">ACIKP9_01740</name>
</gene>
<dbReference type="RefSeq" id="WP_400878492.1">
    <property type="nucleotide sequence ID" value="NZ_JBIWXY010000001.1"/>
</dbReference>
<proteinExistence type="predicted"/>
<dbReference type="Gene3D" id="1.20.120.520">
    <property type="entry name" value="nmb1532 protein domain like"/>
    <property type="match status" value="1"/>
</dbReference>
<name>A0ABW8GHU0_9PROT</name>
<accession>A0ABW8GHU0</accession>
<evidence type="ECO:0000259" key="1">
    <source>
        <dbReference type="Pfam" id="PF01814"/>
    </source>
</evidence>
<feature type="domain" description="Hemerythrin-like" evidence="1">
    <location>
        <begin position="3"/>
        <end position="120"/>
    </location>
</feature>
<keyword evidence="3" id="KW-1185">Reference proteome</keyword>
<protein>
    <submittedName>
        <fullName evidence="2">Hemerythrin domain-containing protein</fullName>
    </submittedName>
</protein>
<evidence type="ECO:0000313" key="3">
    <source>
        <dbReference type="Proteomes" id="UP001617669"/>
    </source>
</evidence>